<evidence type="ECO:0000256" key="1">
    <source>
        <dbReference type="ARBA" id="ARBA00004651"/>
    </source>
</evidence>
<feature type="transmembrane region" description="Helical" evidence="6">
    <location>
        <begin position="21"/>
        <end position="41"/>
    </location>
</feature>
<feature type="transmembrane region" description="Helical" evidence="6">
    <location>
        <begin position="409"/>
        <end position="430"/>
    </location>
</feature>
<dbReference type="PANTHER" id="PTHR30250">
    <property type="entry name" value="PST FAMILY PREDICTED COLANIC ACID TRANSPORTER"/>
    <property type="match status" value="1"/>
</dbReference>
<evidence type="ECO:0000256" key="5">
    <source>
        <dbReference type="ARBA" id="ARBA00023136"/>
    </source>
</evidence>
<keyword evidence="2" id="KW-1003">Cell membrane</keyword>
<proteinExistence type="predicted"/>
<dbReference type="PANTHER" id="PTHR30250:SF26">
    <property type="entry name" value="PSMA PROTEIN"/>
    <property type="match status" value="1"/>
</dbReference>
<evidence type="ECO:0000256" key="4">
    <source>
        <dbReference type="ARBA" id="ARBA00022989"/>
    </source>
</evidence>
<reference evidence="7" key="2">
    <citation type="journal article" date="2021" name="PeerJ">
        <title>Extensive microbial diversity within the chicken gut microbiome revealed by metagenomics and culture.</title>
        <authorList>
            <person name="Gilroy R."/>
            <person name="Ravi A."/>
            <person name="Getino M."/>
            <person name="Pursley I."/>
            <person name="Horton D.L."/>
            <person name="Alikhan N.F."/>
            <person name="Baker D."/>
            <person name="Gharbi K."/>
            <person name="Hall N."/>
            <person name="Watson M."/>
            <person name="Adriaenssens E.M."/>
            <person name="Foster-Nyarko E."/>
            <person name="Jarju S."/>
            <person name="Secka A."/>
            <person name="Antonio M."/>
            <person name="Oren A."/>
            <person name="Chaudhuri R.R."/>
            <person name="La Ragione R."/>
            <person name="Hildebrand F."/>
            <person name="Pallen M.J."/>
        </authorList>
    </citation>
    <scope>NUCLEOTIDE SEQUENCE</scope>
    <source>
        <strain evidence="7">B3-1481</strain>
    </source>
</reference>
<organism evidence="7 8">
    <name type="scientific">Candidatus Cryptobacteroides avistercoris</name>
    <dbReference type="NCBI Taxonomy" id="2840758"/>
    <lineage>
        <taxon>Bacteria</taxon>
        <taxon>Pseudomonadati</taxon>
        <taxon>Bacteroidota</taxon>
        <taxon>Bacteroidia</taxon>
        <taxon>Bacteroidales</taxon>
        <taxon>Candidatus Cryptobacteroides</taxon>
    </lineage>
</organism>
<comment type="caution">
    <text evidence="7">The sequence shown here is derived from an EMBL/GenBank/DDBJ whole genome shotgun (WGS) entry which is preliminary data.</text>
</comment>
<feature type="transmembrane region" description="Helical" evidence="6">
    <location>
        <begin position="196"/>
        <end position="215"/>
    </location>
</feature>
<feature type="transmembrane region" description="Helical" evidence="6">
    <location>
        <begin position="384"/>
        <end position="403"/>
    </location>
</feature>
<feature type="transmembrane region" description="Helical" evidence="6">
    <location>
        <begin position="133"/>
        <end position="154"/>
    </location>
</feature>
<reference evidence="7" key="1">
    <citation type="submission" date="2020-10" db="EMBL/GenBank/DDBJ databases">
        <authorList>
            <person name="Gilroy R."/>
        </authorList>
    </citation>
    <scope>NUCLEOTIDE SEQUENCE</scope>
    <source>
        <strain evidence="7">B3-1481</strain>
    </source>
</reference>
<feature type="transmembrane region" description="Helical" evidence="6">
    <location>
        <begin position="320"/>
        <end position="342"/>
    </location>
</feature>
<feature type="non-terminal residue" evidence="7">
    <location>
        <position position="567"/>
    </location>
</feature>
<keyword evidence="4 6" id="KW-1133">Transmembrane helix</keyword>
<dbReference type="EMBL" id="JADILW010000011">
    <property type="protein sequence ID" value="MBO8479649.1"/>
    <property type="molecule type" value="Genomic_DNA"/>
</dbReference>
<feature type="transmembrane region" description="Helical" evidence="6">
    <location>
        <begin position="166"/>
        <end position="190"/>
    </location>
</feature>
<keyword evidence="5 6" id="KW-0472">Membrane</keyword>
<evidence type="ECO:0000313" key="8">
    <source>
        <dbReference type="Proteomes" id="UP000823769"/>
    </source>
</evidence>
<accession>A0A9D9IX40</accession>
<feature type="transmembrane region" description="Helical" evidence="6">
    <location>
        <begin position="236"/>
        <end position="253"/>
    </location>
</feature>
<protein>
    <recommendedName>
        <fullName evidence="9">Lipopolysaccharide biosynthesis protein</fullName>
    </recommendedName>
</protein>
<feature type="transmembrane region" description="Helical" evidence="6">
    <location>
        <begin position="100"/>
        <end position="121"/>
    </location>
</feature>
<dbReference type="Proteomes" id="UP000823769">
    <property type="component" value="Unassembled WGS sequence"/>
</dbReference>
<feature type="transmembrane region" description="Helical" evidence="6">
    <location>
        <begin position="53"/>
        <end position="79"/>
    </location>
</feature>
<evidence type="ECO:0000256" key="3">
    <source>
        <dbReference type="ARBA" id="ARBA00022692"/>
    </source>
</evidence>
<dbReference type="GO" id="GO:0005886">
    <property type="term" value="C:plasma membrane"/>
    <property type="evidence" value="ECO:0007669"/>
    <property type="project" value="UniProtKB-SubCell"/>
</dbReference>
<evidence type="ECO:0000256" key="2">
    <source>
        <dbReference type="ARBA" id="ARBA00022475"/>
    </source>
</evidence>
<dbReference type="InterPro" id="IPR050833">
    <property type="entry name" value="Poly_Biosynth_Transport"/>
</dbReference>
<dbReference type="AlphaFoldDB" id="A0A9D9IX40"/>
<feature type="transmembrane region" description="Helical" evidence="6">
    <location>
        <begin position="450"/>
        <end position="468"/>
    </location>
</feature>
<evidence type="ECO:0000313" key="7">
    <source>
        <dbReference type="EMBL" id="MBO8479649.1"/>
    </source>
</evidence>
<evidence type="ECO:0008006" key="9">
    <source>
        <dbReference type="Google" id="ProtNLM"/>
    </source>
</evidence>
<evidence type="ECO:0000256" key="6">
    <source>
        <dbReference type="SAM" id="Phobius"/>
    </source>
</evidence>
<name>A0A9D9IX40_9BACT</name>
<comment type="subcellular location">
    <subcellularLocation>
        <location evidence="1">Cell membrane</location>
        <topology evidence="1">Multi-pass membrane protein</topology>
    </subcellularLocation>
</comment>
<keyword evidence="3 6" id="KW-0812">Transmembrane</keyword>
<sequence length="567" mass="62905">MQQGDGNRNLQNGRRIARNAVLLYLRMFLLMFIGLFTSRVVLRELGVEDYGVWNAVGGVVTMFTFITTSISSAISRYLAFEIGRSDSGRLRKVFATGMAVQLLLSLLLVLLVETAGAWFLNAKMVIPAPRMDAARFVLHCSLGVLVLNMLSVPFNAAIIAHERMSAFAWISIGEAALKLLVALLLSVSVFDKLETYALLMLAVALLVRVTYGIYCRRNFEESRARPVFDRRLFREMAGFAGWSFFGSGAGVLNVQGSSLLVNMFFGVAMNAARGVASQVEVVVKQFAVNFLTAVNPQITKSWASGDRGYCYSLVAKGSKFAYLAILLFMVPIAAEADYLLRLWLGNVPAGAAEFVRLSMAALLVDMGGNSLLTLQLATGKVRRYYLATGLGSLLCLPAVWLAFRLGAGAQWAYICLIGTYLLVFALRLYFARRDAQFPVGRFLKEVVFRLLVLTVLVMLLPLAVRALLPEGAFRLVLVCLLAWASIALAALGFVLTPGERAFLLRKPQPWMPDRLYLELSYWKAFGRPLNLKSPARYTEKLQWQKLYDRNPLYHVLADKAEVKSYVA</sequence>
<gene>
    <name evidence="7" type="ORF">IAB76_00850</name>
</gene>
<feature type="transmembrane region" description="Helical" evidence="6">
    <location>
        <begin position="474"/>
        <end position="496"/>
    </location>
</feature>